<evidence type="ECO:0000313" key="4">
    <source>
        <dbReference type="Proteomes" id="UP000191025"/>
    </source>
</evidence>
<name>A0A1B8Q401_MORLA</name>
<evidence type="ECO:0000313" key="2">
    <source>
        <dbReference type="EMBL" id="OPH38342.1"/>
    </source>
</evidence>
<protein>
    <submittedName>
        <fullName evidence="1">Uncharacterized protein</fullName>
    </submittedName>
</protein>
<dbReference type="Proteomes" id="UP000191025">
    <property type="component" value="Unassembled WGS sequence"/>
</dbReference>
<comment type="caution">
    <text evidence="1">The sequence shown here is derived from an EMBL/GenBank/DDBJ whole genome shotgun (WGS) entry which is preliminary data.</text>
</comment>
<sequence>MVDYKDWLCIDKGLKLLVNCCFNIWIGQIAICPYDTLSNDNFTLSKLLIRFQNANVKTGVFNTPLQGIILKFSIDIIC</sequence>
<evidence type="ECO:0000313" key="3">
    <source>
        <dbReference type="Proteomes" id="UP000092607"/>
    </source>
</evidence>
<gene>
    <name evidence="1" type="ORF">A9309_05075</name>
    <name evidence="2" type="ORF">B5J94_03620</name>
</gene>
<dbReference type="AlphaFoldDB" id="A0A1B8Q401"/>
<dbReference type="EMBL" id="MXAN01000018">
    <property type="protein sequence ID" value="OPH38342.1"/>
    <property type="molecule type" value="Genomic_DNA"/>
</dbReference>
<organism evidence="1 3">
    <name type="scientific">Moraxella lacunata</name>
    <dbReference type="NCBI Taxonomy" id="477"/>
    <lineage>
        <taxon>Bacteria</taxon>
        <taxon>Pseudomonadati</taxon>
        <taxon>Pseudomonadota</taxon>
        <taxon>Gammaproteobacteria</taxon>
        <taxon>Moraxellales</taxon>
        <taxon>Moraxellaceae</taxon>
        <taxon>Moraxella</taxon>
    </lineage>
</organism>
<dbReference type="Proteomes" id="UP000092607">
    <property type="component" value="Unassembled WGS sequence"/>
</dbReference>
<reference evidence="4" key="2">
    <citation type="submission" date="2017-03" db="EMBL/GenBank/DDBJ databases">
        <title>Draft genome sequence of Moraxella equi CCUG 4950T type strain.</title>
        <authorList>
            <person name="Salva-Serra F."/>
            <person name="Engstrom-Jakobsson H."/>
            <person name="Thorell K."/>
            <person name="Jaen-Luchoro D."/>
            <person name="Gonzales-Siles L."/>
            <person name="Karlsson R."/>
            <person name="Yazdan S."/>
            <person name="Boulund F."/>
            <person name="Johnning A."/>
            <person name="Engstrand L."/>
            <person name="Kristiansson E."/>
            <person name="Moore E."/>
        </authorList>
    </citation>
    <scope>NUCLEOTIDE SEQUENCE [LARGE SCALE GENOMIC DNA]</scope>
    <source>
        <strain evidence="4">CCUG 4441</strain>
    </source>
</reference>
<reference evidence="2" key="3">
    <citation type="submission" date="2017-03" db="EMBL/GenBank/DDBJ databases">
        <authorList>
            <person name="Afonso C.L."/>
            <person name="Miller P.J."/>
            <person name="Scott M.A."/>
            <person name="Spackman E."/>
            <person name="Goraichik I."/>
            <person name="Dimitrov K.M."/>
            <person name="Suarez D.L."/>
            <person name="Swayne D.E."/>
        </authorList>
    </citation>
    <scope>NUCLEOTIDE SEQUENCE</scope>
    <source>
        <strain evidence="2">CCUG 4441</strain>
    </source>
</reference>
<proteinExistence type="predicted"/>
<accession>A0A1B8Q401</accession>
<dbReference type="EMBL" id="LZMS01000045">
    <property type="protein sequence ID" value="OBX64133.1"/>
    <property type="molecule type" value="Genomic_DNA"/>
</dbReference>
<reference evidence="1 3" key="1">
    <citation type="submission" date="2016-06" db="EMBL/GenBank/DDBJ databases">
        <title>Draft genome of Moraxella lacunata CCUG 57757A.</title>
        <authorList>
            <person name="Salva-Serra F."/>
            <person name="Engstrom-Jakobsson H."/>
            <person name="Thorell K."/>
            <person name="Gonzales-Siles L."/>
            <person name="Karlsson R."/>
            <person name="Boulund F."/>
            <person name="Engstrand L."/>
            <person name="Kristiansson E."/>
            <person name="Moore E."/>
        </authorList>
    </citation>
    <scope>NUCLEOTIDE SEQUENCE [LARGE SCALE GENOMIC DNA]</scope>
    <source>
        <strain evidence="1 3">CCUG 57757A</strain>
    </source>
</reference>
<evidence type="ECO:0000313" key="1">
    <source>
        <dbReference type="EMBL" id="OBX64133.1"/>
    </source>
</evidence>